<feature type="domain" description="PRD" evidence="6">
    <location>
        <begin position="810"/>
        <end position="908"/>
    </location>
</feature>
<dbReference type="Gene3D" id="3.40.50.300">
    <property type="entry name" value="P-loop containing nucleotide triphosphate hydrolases"/>
    <property type="match status" value="1"/>
</dbReference>
<dbReference type="OrthoDB" id="9771372at2"/>
<dbReference type="EMBL" id="UFYW01000001">
    <property type="protein sequence ID" value="STD84733.1"/>
    <property type="molecule type" value="Genomic_DNA"/>
</dbReference>
<dbReference type="InterPro" id="IPR025943">
    <property type="entry name" value="Sigma_54_int_dom_ATP-bd_2"/>
</dbReference>
<dbReference type="CDD" id="cd00009">
    <property type="entry name" value="AAA"/>
    <property type="match status" value="1"/>
</dbReference>
<dbReference type="Gene3D" id="3.40.50.510">
    <property type="entry name" value="Phosphotransferase system, mannose-type IIA component"/>
    <property type="match status" value="1"/>
</dbReference>
<dbReference type="PROSITE" id="PS51096">
    <property type="entry name" value="PTS_EIIA_TYPE_4"/>
    <property type="match status" value="1"/>
</dbReference>
<dbReference type="InterPro" id="IPR011608">
    <property type="entry name" value="PRD"/>
</dbReference>
<evidence type="ECO:0000259" key="4">
    <source>
        <dbReference type="PROSITE" id="PS50045"/>
    </source>
</evidence>
<evidence type="ECO:0000313" key="7">
    <source>
        <dbReference type="EMBL" id="STD84733.1"/>
    </source>
</evidence>
<dbReference type="GO" id="GO:0016740">
    <property type="term" value="F:transferase activity"/>
    <property type="evidence" value="ECO:0007669"/>
    <property type="project" value="UniProtKB-KW"/>
</dbReference>
<dbReference type="Pfam" id="PF03610">
    <property type="entry name" value="EIIA-man"/>
    <property type="match status" value="1"/>
</dbReference>
<dbReference type="PANTHER" id="PTHR32071:SF38">
    <property type="entry name" value="PSP OPERON TRANSCRIPTIONAL ACTIVATOR"/>
    <property type="match status" value="1"/>
</dbReference>
<dbReference type="PANTHER" id="PTHR32071">
    <property type="entry name" value="TRANSCRIPTIONAL REGULATORY PROTEIN"/>
    <property type="match status" value="1"/>
</dbReference>
<dbReference type="SUPFAM" id="SSF53062">
    <property type="entry name" value="PTS system fructose IIA component-like"/>
    <property type="match status" value="1"/>
</dbReference>
<keyword evidence="8" id="KW-1185">Reference proteome</keyword>
<evidence type="ECO:0000259" key="6">
    <source>
        <dbReference type="PROSITE" id="PS51372"/>
    </source>
</evidence>
<dbReference type="InterPro" id="IPR036634">
    <property type="entry name" value="PRD_sf"/>
</dbReference>
<dbReference type="GO" id="GO:0009401">
    <property type="term" value="P:phosphoenolpyruvate-dependent sugar phosphotransferase system"/>
    <property type="evidence" value="ECO:0007669"/>
    <property type="project" value="InterPro"/>
</dbReference>
<dbReference type="InterPro" id="IPR003593">
    <property type="entry name" value="AAA+_ATPase"/>
</dbReference>
<dbReference type="InterPro" id="IPR002078">
    <property type="entry name" value="Sigma_54_int"/>
</dbReference>
<dbReference type="InterPro" id="IPR036662">
    <property type="entry name" value="PTS_EIIA_man-typ_sf"/>
</dbReference>
<dbReference type="Pfam" id="PF00874">
    <property type="entry name" value="PRD"/>
    <property type="match status" value="1"/>
</dbReference>
<dbReference type="InterPro" id="IPR004701">
    <property type="entry name" value="PTS_EIIA_man-typ"/>
</dbReference>
<dbReference type="SUPFAM" id="SSF52540">
    <property type="entry name" value="P-loop containing nucleoside triphosphate hydrolases"/>
    <property type="match status" value="1"/>
</dbReference>
<keyword evidence="2" id="KW-0547">Nucleotide-binding</keyword>
<reference evidence="7 8" key="1">
    <citation type="submission" date="2018-06" db="EMBL/GenBank/DDBJ databases">
        <authorList>
            <consortium name="Pathogen Informatics"/>
            <person name="Doyle S."/>
        </authorList>
    </citation>
    <scope>NUCLEOTIDE SEQUENCE [LARGE SCALE GENOMIC DNA]</scope>
    <source>
        <strain evidence="7 8">NCTC12360</strain>
    </source>
</reference>
<name>A0A376H320_ENTGA</name>
<organism evidence="7 8">
    <name type="scientific">Enterococcus gallinarum</name>
    <dbReference type="NCBI Taxonomy" id="1353"/>
    <lineage>
        <taxon>Bacteria</taxon>
        <taxon>Bacillati</taxon>
        <taxon>Bacillota</taxon>
        <taxon>Bacilli</taxon>
        <taxon>Lactobacillales</taxon>
        <taxon>Enterococcaceae</taxon>
        <taxon>Enterococcus</taxon>
    </lineage>
</organism>
<dbReference type="PROSITE" id="PS00676">
    <property type="entry name" value="SIGMA54_INTERACT_2"/>
    <property type="match status" value="1"/>
</dbReference>
<proteinExistence type="predicted"/>
<dbReference type="GO" id="GO:0005524">
    <property type="term" value="F:ATP binding"/>
    <property type="evidence" value="ECO:0007669"/>
    <property type="project" value="UniProtKB-KW"/>
</dbReference>
<feature type="domain" description="Sigma-54 factor interaction" evidence="4">
    <location>
        <begin position="98"/>
        <end position="332"/>
    </location>
</feature>
<keyword evidence="3" id="KW-0067">ATP-binding</keyword>
<feature type="domain" description="PTS EIIA type-4" evidence="5">
    <location>
        <begin position="554"/>
        <end position="691"/>
    </location>
</feature>
<dbReference type="GO" id="GO:0006355">
    <property type="term" value="P:regulation of DNA-templated transcription"/>
    <property type="evidence" value="ECO:0007669"/>
    <property type="project" value="InterPro"/>
</dbReference>
<dbReference type="PROSITE" id="PS51372">
    <property type="entry name" value="PRD_2"/>
    <property type="match status" value="1"/>
</dbReference>
<keyword evidence="1" id="KW-0808">Transferase</keyword>
<gene>
    <name evidence="7" type="primary">pspF_1</name>
    <name evidence="7" type="ORF">NCTC12360_03280</name>
</gene>
<dbReference type="AlphaFoldDB" id="A0A376H320"/>
<dbReference type="GO" id="GO:0016020">
    <property type="term" value="C:membrane"/>
    <property type="evidence" value="ECO:0007669"/>
    <property type="project" value="InterPro"/>
</dbReference>
<protein>
    <submittedName>
        <fullName evidence="7">Transcriptional antiterminator</fullName>
    </submittedName>
</protein>
<sequence length="908" mass="103799">MKTLNNYLFKLTSKIEEIDAACFSANKIANAMNLNRSTVSSYLNEGVRQGELIKVKTYPVLFLHRKGLEDQGYALNKSEYDSLDFLKKNAPESVFQKVIGATGSLKESIDQIKTAVLYPNQGLPLLLVGASGSGKTFLASKIYAYALEEHVLQPKSPYIAYNCAQYFNNPELLSAALFGYTKGAFTGANEHHSGLLEKADGGILFLDEVHRLSEEGQEKLFTFMDTGEYSPMGDNSVRRKANVRLIFATTENIYTTFLPTFLRRLPVIVTLPTFQQRPLSERLALIDEFFLNESKILNRNLTVSDQLIDFLMNSDFDGNVGNIKNIIKYACGNAYVHQKQKPAIQIKLLDMPIEYSSKFKENFTKPRKNSGDRYYSPTDKNKNLLSTNGNDLLIQFFDEMFLEFTEVINDNKNFKEYMNRLSKKVTRIMDAFIFQESYDEEHSIYSVLVYHIRQTIDFLHDSYGFEQDGNRVITLANYLYIKGNYAYFDDRKDNLALKETFHEFLKNIAETPYLYAKKILYHLSQNLDLKVEEEDIYFMTIFFYSLNSTTVQTGVKSVVLAHGYSTASSLANVANRILGKNVFQAYDMPIDISLRKIEAQILRYISENRTDHGLILLVDMGSLNQLGESLKKQLKGPLLIIDHVNTPLLLEVGQAVLSGNSLTEINEKIQSQFAIQKQLVLPVVKKKKAIITCCYTGIGSARQIQEILIRCLGEKAEELEIIPYDYKKLFENKNYEIPFQLYDVLMIVGTENPQIPHVPYIGLDCLINGEAIGTFINCLYGNFEIEEETLKEDLIFNFSLSKIVENLTILDADKVLTSVQSAISEIEKLRTQKFSNNQLFLLYLHCCCMIERILRKESVDEQEDLAAYKKEHKKQMELIHLAFSNIEKEYTIQVPDLEVRLLNDIIEG</sequence>
<dbReference type="Proteomes" id="UP000254807">
    <property type="component" value="Unassembled WGS sequence"/>
</dbReference>
<dbReference type="Gene3D" id="1.10.1790.10">
    <property type="entry name" value="PRD domain"/>
    <property type="match status" value="1"/>
</dbReference>
<dbReference type="PROSITE" id="PS50045">
    <property type="entry name" value="SIGMA54_INTERACT_4"/>
    <property type="match status" value="1"/>
</dbReference>
<evidence type="ECO:0000259" key="5">
    <source>
        <dbReference type="PROSITE" id="PS51096"/>
    </source>
</evidence>
<dbReference type="Pfam" id="PF00158">
    <property type="entry name" value="Sigma54_activat"/>
    <property type="match status" value="1"/>
</dbReference>
<dbReference type="RefSeq" id="WP_060813854.1">
    <property type="nucleotide sequence ID" value="NZ_JBHULA010000035.1"/>
</dbReference>
<evidence type="ECO:0000256" key="3">
    <source>
        <dbReference type="ARBA" id="ARBA00022840"/>
    </source>
</evidence>
<dbReference type="SUPFAM" id="SSF63520">
    <property type="entry name" value="PTS-regulatory domain, PRD"/>
    <property type="match status" value="1"/>
</dbReference>
<evidence type="ECO:0000256" key="2">
    <source>
        <dbReference type="ARBA" id="ARBA00022741"/>
    </source>
</evidence>
<dbReference type="SMART" id="SM00382">
    <property type="entry name" value="AAA"/>
    <property type="match status" value="1"/>
</dbReference>
<dbReference type="InterPro" id="IPR027417">
    <property type="entry name" value="P-loop_NTPase"/>
</dbReference>
<evidence type="ECO:0000256" key="1">
    <source>
        <dbReference type="ARBA" id="ARBA00022679"/>
    </source>
</evidence>
<accession>A0A376H320</accession>
<evidence type="ECO:0000313" key="8">
    <source>
        <dbReference type="Proteomes" id="UP000254807"/>
    </source>
</evidence>